<feature type="transmembrane region" description="Helical" evidence="6">
    <location>
        <begin position="198"/>
        <end position="221"/>
    </location>
</feature>
<feature type="transmembrane region" description="Helical" evidence="6">
    <location>
        <begin position="233"/>
        <end position="260"/>
    </location>
</feature>
<feature type="transmembrane region" description="Helical" evidence="6">
    <location>
        <begin position="117"/>
        <end position="137"/>
    </location>
</feature>
<reference evidence="8" key="1">
    <citation type="submission" date="2021-09" db="EMBL/GenBank/DDBJ databases">
        <title>A high-quality genome of the endoparasitic fungus Hirsutella rhossiliensis with a comparison of Hirsutella genomes reveals transposable elements contributing to genome size variation.</title>
        <authorList>
            <person name="Lin R."/>
            <person name="Jiao Y."/>
            <person name="Sun X."/>
            <person name="Ling J."/>
            <person name="Xie B."/>
            <person name="Cheng X."/>
        </authorList>
    </citation>
    <scope>NUCLEOTIDE SEQUENCE</scope>
    <source>
        <strain evidence="8">HR02</strain>
    </source>
</reference>
<dbReference type="Proteomes" id="UP000824596">
    <property type="component" value="Unassembled WGS sequence"/>
</dbReference>
<feature type="transmembrane region" description="Helical" evidence="6">
    <location>
        <begin position="149"/>
        <end position="171"/>
    </location>
</feature>
<evidence type="ECO:0000256" key="1">
    <source>
        <dbReference type="ARBA" id="ARBA00004141"/>
    </source>
</evidence>
<dbReference type="InterPro" id="IPR049326">
    <property type="entry name" value="Rhodopsin_dom_fungi"/>
</dbReference>
<keyword evidence="9" id="KW-1185">Reference proteome</keyword>
<dbReference type="PANTHER" id="PTHR33048:SF47">
    <property type="entry name" value="INTEGRAL MEMBRANE PROTEIN-RELATED"/>
    <property type="match status" value="1"/>
</dbReference>
<evidence type="ECO:0000256" key="4">
    <source>
        <dbReference type="ARBA" id="ARBA00023136"/>
    </source>
</evidence>
<protein>
    <submittedName>
        <fullName evidence="8">Proteinrelated to integral membrane protein pth11</fullName>
    </submittedName>
</protein>
<comment type="similarity">
    <text evidence="5">Belongs to the SAT4 family.</text>
</comment>
<evidence type="ECO:0000259" key="7">
    <source>
        <dbReference type="Pfam" id="PF20684"/>
    </source>
</evidence>
<dbReference type="EMBL" id="JAIZPD010000001">
    <property type="protein sequence ID" value="KAH0968445.1"/>
    <property type="molecule type" value="Genomic_DNA"/>
</dbReference>
<keyword evidence="2 6" id="KW-0812">Transmembrane</keyword>
<dbReference type="Pfam" id="PF20684">
    <property type="entry name" value="Fung_rhodopsin"/>
    <property type="match status" value="1"/>
</dbReference>
<dbReference type="GeneID" id="68350216"/>
<dbReference type="GO" id="GO:0016020">
    <property type="term" value="C:membrane"/>
    <property type="evidence" value="ECO:0007669"/>
    <property type="project" value="UniProtKB-SubCell"/>
</dbReference>
<feature type="transmembrane region" description="Helical" evidence="6">
    <location>
        <begin position="69"/>
        <end position="88"/>
    </location>
</feature>
<comment type="subcellular location">
    <subcellularLocation>
        <location evidence="1">Membrane</location>
        <topology evidence="1">Multi-pass membrane protein</topology>
    </subcellularLocation>
</comment>
<feature type="transmembrane region" description="Helical" evidence="6">
    <location>
        <begin position="272"/>
        <end position="295"/>
    </location>
</feature>
<keyword evidence="3 6" id="KW-1133">Transmembrane helix</keyword>
<dbReference type="InterPro" id="IPR052337">
    <property type="entry name" value="SAT4-like"/>
</dbReference>
<feature type="transmembrane region" description="Helical" evidence="6">
    <location>
        <begin position="30"/>
        <end position="48"/>
    </location>
</feature>
<dbReference type="PANTHER" id="PTHR33048">
    <property type="entry name" value="PTH11-LIKE INTEGRAL MEMBRANE PROTEIN (AFU_ORTHOLOGUE AFUA_5G11245)"/>
    <property type="match status" value="1"/>
</dbReference>
<feature type="domain" description="Rhodopsin" evidence="7">
    <location>
        <begin position="50"/>
        <end position="300"/>
    </location>
</feature>
<sequence>MGDPRIDAALAAGDVPRRISVAILEMNRDLSATVSIVIVTALATLIVLCRLLSRRFIIKRFGLGLDDGIALASLVVFIPFAALCLELIQIGGGRTFPFIEFVLDEATAKRIQVIDSIAHLVYSTALLLCRVSGLAFYYRICALHKEFLIAIRVIFAVLIVGYLVQMLLVIFHCKPVNMAWLPTSNDDELWNATCLQWYQVYSTISGISLACDFLLFGLPVAMLKILDMPRKQMVQLACILLPGLVVVGISCGRVALVVFYGNEEPRTFKFAFLRLLIVEVSEVSATLIALSIPGVKPMVDKFILRKDNCSEFGGSRISSNRGSIGSQSSGLSTLKGLSHFNVLGDESAAQYGAAVCLGEQKQDRKQEGIQVTVDVYVEDGRSKPTKGRQNFI</sequence>
<evidence type="ECO:0000313" key="9">
    <source>
        <dbReference type="Proteomes" id="UP000824596"/>
    </source>
</evidence>
<evidence type="ECO:0000256" key="5">
    <source>
        <dbReference type="ARBA" id="ARBA00038359"/>
    </source>
</evidence>
<dbReference type="OrthoDB" id="5283415at2759"/>
<dbReference type="RefSeq" id="XP_044725958.1">
    <property type="nucleotide sequence ID" value="XM_044859558.1"/>
</dbReference>
<evidence type="ECO:0000256" key="3">
    <source>
        <dbReference type="ARBA" id="ARBA00022989"/>
    </source>
</evidence>
<evidence type="ECO:0000313" key="8">
    <source>
        <dbReference type="EMBL" id="KAH0968445.1"/>
    </source>
</evidence>
<accession>A0A9P8N7L2</accession>
<comment type="caution">
    <text evidence="8">The sequence shown here is derived from an EMBL/GenBank/DDBJ whole genome shotgun (WGS) entry which is preliminary data.</text>
</comment>
<keyword evidence="4 6" id="KW-0472">Membrane</keyword>
<organism evidence="8 9">
    <name type="scientific">Hirsutella rhossiliensis</name>
    <dbReference type="NCBI Taxonomy" id="111463"/>
    <lineage>
        <taxon>Eukaryota</taxon>
        <taxon>Fungi</taxon>
        <taxon>Dikarya</taxon>
        <taxon>Ascomycota</taxon>
        <taxon>Pezizomycotina</taxon>
        <taxon>Sordariomycetes</taxon>
        <taxon>Hypocreomycetidae</taxon>
        <taxon>Hypocreales</taxon>
        <taxon>Ophiocordycipitaceae</taxon>
        <taxon>Hirsutella</taxon>
    </lineage>
</organism>
<proteinExistence type="inferred from homology"/>
<dbReference type="AlphaFoldDB" id="A0A9P8N7L2"/>
<gene>
    <name evidence="8" type="ORF">HRG_01087</name>
</gene>
<evidence type="ECO:0000256" key="6">
    <source>
        <dbReference type="SAM" id="Phobius"/>
    </source>
</evidence>
<evidence type="ECO:0000256" key="2">
    <source>
        <dbReference type="ARBA" id="ARBA00022692"/>
    </source>
</evidence>
<name>A0A9P8N7L2_9HYPO</name>